<evidence type="ECO:0000259" key="1">
    <source>
        <dbReference type="PROSITE" id="PS50404"/>
    </source>
</evidence>
<evidence type="ECO:0000259" key="2">
    <source>
        <dbReference type="PROSITE" id="PS50405"/>
    </source>
</evidence>
<feature type="domain" description="GST C-terminal" evidence="2">
    <location>
        <begin position="100"/>
        <end position="220"/>
    </location>
</feature>
<dbReference type="Proteomes" id="UP000437748">
    <property type="component" value="Unassembled WGS sequence"/>
</dbReference>
<dbReference type="PANTHER" id="PTHR44051:SF9">
    <property type="entry name" value="GLUTATHIONE S-TRANSFERASE 1"/>
    <property type="match status" value="1"/>
</dbReference>
<dbReference type="Pfam" id="PF02798">
    <property type="entry name" value="GST_N"/>
    <property type="match status" value="1"/>
</dbReference>
<protein>
    <recommendedName>
        <fullName evidence="5">Glutathione S-transferase</fullName>
    </recommendedName>
</protein>
<dbReference type="InterPro" id="IPR040079">
    <property type="entry name" value="Glutathione_S-Trfase"/>
</dbReference>
<dbReference type="SFLD" id="SFLDS00019">
    <property type="entry name" value="Glutathione_Transferase_(cytos"/>
    <property type="match status" value="1"/>
</dbReference>
<evidence type="ECO:0008006" key="5">
    <source>
        <dbReference type="Google" id="ProtNLM"/>
    </source>
</evidence>
<reference evidence="3 4" key="1">
    <citation type="submission" date="2019-10" db="EMBL/GenBank/DDBJ databases">
        <title>New species of Slilvanegrellaceae.</title>
        <authorList>
            <person name="Pitt A."/>
            <person name="Hahn M.W."/>
        </authorList>
    </citation>
    <scope>NUCLEOTIDE SEQUENCE [LARGE SCALE GENOMIC DNA]</scope>
    <source>
        <strain evidence="3 4">SP-Ram-0.45-NSY-1</strain>
    </source>
</reference>
<dbReference type="PANTHER" id="PTHR44051">
    <property type="entry name" value="GLUTATHIONE S-TRANSFERASE-RELATED"/>
    <property type="match status" value="1"/>
</dbReference>
<dbReference type="SFLD" id="SFLDG00358">
    <property type="entry name" value="Main_(cytGST)"/>
    <property type="match status" value="1"/>
</dbReference>
<dbReference type="EMBL" id="WFLM01000005">
    <property type="protein sequence ID" value="KAB8037002.1"/>
    <property type="molecule type" value="Genomic_DNA"/>
</dbReference>
<sequence length="220" mass="25737">MHCKKETVVSSHQIILYESPASRSDRVKFLLEEIKIPYNKKTISIPKKEYKSEDFLKINPNGTVPFLIDNETGIHISESGAICNYLARKYKDRLYFPDKNLKEIAQYEEMMYFAVSTLDPVCFQILFHSKWYPEEKRIPSIVEENVRKFVFCADFLNRNLAKNKFVLGDKISTPDFIIAPSLLCIKEEVKKHSLIQEYVMNILSLTSMKKVRHDVKIFNS</sequence>
<dbReference type="SUPFAM" id="SSF52833">
    <property type="entry name" value="Thioredoxin-like"/>
    <property type="match status" value="1"/>
</dbReference>
<name>A0A6N6VQT3_9BACT</name>
<proteinExistence type="predicted"/>
<feature type="domain" description="GST N-terminal" evidence="1">
    <location>
        <begin position="11"/>
        <end position="94"/>
    </location>
</feature>
<dbReference type="CDD" id="cd03046">
    <property type="entry name" value="GST_N_GTT1_like"/>
    <property type="match status" value="1"/>
</dbReference>
<dbReference type="InterPro" id="IPR004045">
    <property type="entry name" value="Glutathione_S-Trfase_N"/>
</dbReference>
<dbReference type="PROSITE" id="PS50405">
    <property type="entry name" value="GST_CTER"/>
    <property type="match status" value="1"/>
</dbReference>
<organism evidence="3 4">
    <name type="scientific">Silvanigrella paludirubra</name>
    <dbReference type="NCBI Taxonomy" id="2499159"/>
    <lineage>
        <taxon>Bacteria</taxon>
        <taxon>Pseudomonadati</taxon>
        <taxon>Bdellovibrionota</taxon>
        <taxon>Oligoflexia</taxon>
        <taxon>Silvanigrellales</taxon>
        <taxon>Silvanigrellaceae</taxon>
        <taxon>Silvanigrella</taxon>
    </lineage>
</organism>
<dbReference type="Gene3D" id="1.20.1050.130">
    <property type="match status" value="1"/>
</dbReference>
<dbReference type="PROSITE" id="PS50404">
    <property type="entry name" value="GST_NTER"/>
    <property type="match status" value="1"/>
</dbReference>
<dbReference type="AlphaFoldDB" id="A0A6N6VQT3"/>
<dbReference type="InterPro" id="IPR036282">
    <property type="entry name" value="Glutathione-S-Trfase_C_sf"/>
</dbReference>
<evidence type="ECO:0000313" key="4">
    <source>
        <dbReference type="Proteomes" id="UP000437748"/>
    </source>
</evidence>
<evidence type="ECO:0000313" key="3">
    <source>
        <dbReference type="EMBL" id="KAB8037002.1"/>
    </source>
</evidence>
<comment type="caution">
    <text evidence="3">The sequence shown here is derived from an EMBL/GenBank/DDBJ whole genome shotgun (WGS) entry which is preliminary data.</text>
</comment>
<accession>A0A6N6VQT3</accession>
<dbReference type="CDD" id="cd00299">
    <property type="entry name" value="GST_C_family"/>
    <property type="match status" value="1"/>
</dbReference>
<dbReference type="SUPFAM" id="SSF47616">
    <property type="entry name" value="GST C-terminal domain-like"/>
    <property type="match status" value="1"/>
</dbReference>
<keyword evidence="4" id="KW-1185">Reference proteome</keyword>
<dbReference type="InterPro" id="IPR010987">
    <property type="entry name" value="Glutathione-S-Trfase_C-like"/>
</dbReference>
<gene>
    <name evidence="3" type="ORF">GCL60_14285</name>
</gene>
<dbReference type="InterPro" id="IPR036249">
    <property type="entry name" value="Thioredoxin-like_sf"/>
</dbReference>